<proteinExistence type="predicted"/>
<accession>A0A9W5PJ41</accession>
<feature type="compositionally biased region" description="Basic and acidic residues" evidence="1">
    <location>
        <begin position="292"/>
        <end position="301"/>
    </location>
</feature>
<feature type="region of interest" description="Disordered" evidence="1">
    <location>
        <begin position="292"/>
        <end position="349"/>
    </location>
</feature>
<sequence>MATIKLGKASQSAVGTLKYCEQKAVVKSGKDCDVEFAQRQFKTTRDLFGQDKGRQAYMVIQSFKPGEVTAESANEIGLEFAEKCFQGYEVAVYTHTDKEHIHNHLVVNSVHFETGRKLQINKKDIYVLQAYNDQIARNRGLSVLDNKEKARERYVRTDYELHNKGKMSYREEIKNKVLDELPKAIDINEFTRLLAQRNIEIYEFGKKEKKIGYKLTDKEGNLLLKVSGKKLGQDYERGTIVYAIEQNRERGRSVERTFDWGSVAAELENQGTRISERTVDGISSEIQERIRETKQRVEGRSQEASGINEQVEKRYVKNIQSDVQEHKSSQPRSEQPVRTNRKSERDFER</sequence>
<evidence type="ECO:0000313" key="3">
    <source>
        <dbReference type="EMBL" id="EOO23384.1"/>
    </source>
</evidence>
<evidence type="ECO:0000256" key="1">
    <source>
        <dbReference type="SAM" id="MobiDB-lite"/>
    </source>
</evidence>
<comment type="caution">
    <text evidence="3">The sequence shown here is derived from an EMBL/GenBank/DDBJ whole genome shotgun (WGS) entry which is preliminary data.</text>
</comment>
<dbReference type="Proteomes" id="UP000014018">
    <property type="component" value="Unassembled WGS sequence"/>
</dbReference>
<dbReference type="AlphaFoldDB" id="A0A9W5PJ41"/>
<dbReference type="RefSeq" id="WP_016110718.1">
    <property type="nucleotide sequence ID" value="NZ_KB976182.1"/>
</dbReference>
<dbReference type="EMBL" id="AHFB01000195">
    <property type="protein sequence ID" value="EOO23384.1"/>
    <property type="molecule type" value="Genomic_DNA"/>
</dbReference>
<organism evidence="3 4">
    <name type="scientific">Bacillus cereus VD133</name>
    <dbReference type="NCBI Taxonomy" id="1053233"/>
    <lineage>
        <taxon>Bacteria</taxon>
        <taxon>Bacillati</taxon>
        <taxon>Bacillota</taxon>
        <taxon>Bacilli</taxon>
        <taxon>Bacillales</taxon>
        <taxon>Bacillaceae</taxon>
        <taxon>Bacillus</taxon>
        <taxon>Bacillus cereus group</taxon>
    </lineage>
</organism>
<evidence type="ECO:0000313" key="4">
    <source>
        <dbReference type="Proteomes" id="UP000014018"/>
    </source>
</evidence>
<reference evidence="3 4" key="1">
    <citation type="submission" date="2012-12" db="EMBL/GenBank/DDBJ databases">
        <title>The Genome Sequence of Bacillus cereus VD133.</title>
        <authorList>
            <consortium name="The Broad Institute Genome Sequencing Platform"/>
            <consortium name="The Broad Institute Genome Sequencing Center for Infectious Disease"/>
            <person name="Feldgarden M."/>
            <person name="Van der Auwera G.A."/>
            <person name="Mahillon J."/>
            <person name="Duprez V."/>
            <person name="Timmery S."/>
            <person name="Mattelet C."/>
            <person name="Dierick K."/>
            <person name="Sun M."/>
            <person name="Yu Z."/>
            <person name="Zhu L."/>
            <person name="Hu X."/>
            <person name="Shank E.B."/>
            <person name="Swiecicka I."/>
            <person name="Hansen B.M."/>
            <person name="Andrup L."/>
            <person name="Walker B."/>
            <person name="Young S.K."/>
            <person name="Zeng Q."/>
            <person name="Gargeya S."/>
            <person name="Fitzgerald M."/>
            <person name="Haas B."/>
            <person name="Abouelleil A."/>
            <person name="Alvarado L."/>
            <person name="Arachchi H.M."/>
            <person name="Berlin A.M."/>
            <person name="Chapman S.B."/>
            <person name="Dewar J."/>
            <person name="Goldberg J."/>
            <person name="Griggs A."/>
            <person name="Gujja S."/>
            <person name="Hansen M."/>
            <person name="Howarth C."/>
            <person name="Imamovic A."/>
            <person name="Larimer J."/>
            <person name="McCowan C."/>
            <person name="Murphy C."/>
            <person name="Neiman D."/>
            <person name="Pearson M."/>
            <person name="Priest M."/>
            <person name="Roberts A."/>
            <person name="Saif S."/>
            <person name="Shea T."/>
            <person name="Sisk P."/>
            <person name="Sykes S."/>
            <person name="Wortman J."/>
            <person name="Nusbaum C."/>
            <person name="Birren B."/>
        </authorList>
    </citation>
    <scope>NUCLEOTIDE SEQUENCE [LARGE SCALE GENOMIC DNA]</scope>
    <source>
        <strain evidence="3 4">VD133</strain>
    </source>
</reference>
<feature type="domain" description="MobA/VirD2-like nuclease" evidence="2">
    <location>
        <begin position="23"/>
        <end position="141"/>
    </location>
</feature>
<name>A0A9W5PJ41_BACCE</name>
<evidence type="ECO:0000259" key="2">
    <source>
        <dbReference type="Pfam" id="PF03432"/>
    </source>
</evidence>
<dbReference type="Pfam" id="PF03432">
    <property type="entry name" value="Relaxase"/>
    <property type="match status" value="1"/>
</dbReference>
<gene>
    <name evidence="3" type="ORF">IIU_07042</name>
</gene>
<protein>
    <recommendedName>
        <fullName evidence="2">MobA/VirD2-like nuclease domain-containing protein</fullName>
    </recommendedName>
</protein>
<dbReference type="InterPro" id="IPR005094">
    <property type="entry name" value="Endonuclease_MobA/VirD2"/>
</dbReference>